<organism evidence="1 2">
    <name type="scientific">Chroococcidiopsis cubana SAG 39.79</name>
    <dbReference type="NCBI Taxonomy" id="388085"/>
    <lineage>
        <taxon>Bacteria</taxon>
        <taxon>Bacillati</taxon>
        <taxon>Cyanobacteriota</taxon>
        <taxon>Cyanophyceae</taxon>
        <taxon>Chroococcidiopsidales</taxon>
        <taxon>Chroococcidiopsidaceae</taxon>
        <taxon>Chroococcidiopsis</taxon>
    </lineage>
</organism>
<name>A0AB37UGM6_9CYAN</name>
<accession>A0AB37UGM6</accession>
<evidence type="ECO:0000313" key="2">
    <source>
        <dbReference type="Proteomes" id="UP000282574"/>
    </source>
</evidence>
<dbReference type="Gene3D" id="3.10.450.530">
    <property type="entry name" value="Ribonuclease toxin, BrnT, of type II toxin-antitoxin system"/>
    <property type="match status" value="1"/>
</dbReference>
<protein>
    <recommendedName>
        <fullName evidence="3">BrnT family toxin</fullName>
    </recommendedName>
</protein>
<gene>
    <name evidence="1" type="ORF">DSM107010_39670</name>
</gene>
<comment type="caution">
    <text evidence="1">The sequence shown here is derived from an EMBL/GenBank/DDBJ whole genome shotgun (WGS) entry which is preliminary data.</text>
</comment>
<dbReference type="Proteomes" id="UP000282574">
    <property type="component" value="Unassembled WGS sequence"/>
</dbReference>
<dbReference type="AlphaFoldDB" id="A0AB37UGM6"/>
<dbReference type="RefSeq" id="WP_199755653.1">
    <property type="nucleotide sequence ID" value="NZ_JAVKZF010000004.1"/>
</dbReference>
<keyword evidence="2" id="KW-1185">Reference proteome</keyword>
<sequence>MAFRYTTGSNSLLSIYGAEAPNSVAFFSDEFANSIFATFSPNKHRVTFTEAATVWTDPLALIAPDPEHSLEEEREWIVGTSHRERVLVVVYTTRGDGIRIISARKATPHERRRYEEESD</sequence>
<dbReference type="EMBL" id="RSCK01000037">
    <property type="protein sequence ID" value="RUT10727.1"/>
    <property type="molecule type" value="Genomic_DNA"/>
</dbReference>
<evidence type="ECO:0000313" key="1">
    <source>
        <dbReference type="EMBL" id="RUT10727.1"/>
    </source>
</evidence>
<evidence type="ECO:0008006" key="3">
    <source>
        <dbReference type="Google" id="ProtNLM"/>
    </source>
</evidence>
<dbReference type="InterPro" id="IPR038573">
    <property type="entry name" value="BrnT_sf"/>
</dbReference>
<dbReference type="InterPro" id="IPR007460">
    <property type="entry name" value="BrnT_toxin"/>
</dbReference>
<reference evidence="1 2" key="1">
    <citation type="journal article" date="2019" name="Genome Biol. Evol.">
        <title>Day and night: Metabolic profiles and evolutionary relationships of six axenic non-marine cyanobacteria.</title>
        <authorList>
            <person name="Will S.E."/>
            <person name="Henke P."/>
            <person name="Boedeker C."/>
            <person name="Huang S."/>
            <person name="Brinkmann H."/>
            <person name="Rohde M."/>
            <person name="Jarek M."/>
            <person name="Friedl T."/>
            <person name="Seufert S."/>
            <person name="Schumacher M."/>
            <person name="Overmann J."/>
            <person name="Neumann-Schaal M."/>
            <person name="Petersen J."/>
        </authorList>
    </citation>
    <scope>NUCLEOTIDE SEQUENCE [LARGE SCALE GENOMIC DNA]</scope>
    <source>
        <strain evidence="1 2">SAG 39.79</strain>
    </source>
</reference>
<proteinExistence type="predicted"/>
<dbReference type="Pfam" id="PF04365">
    <property type="entry name" value="BrnT_toxin"/>
    <property type="match status" value="1"/>
</dbReference>